<dbReference type="InterPro" id="IPR051210">
    <property type="entry name" value="Ub_ligase/GEF_domain"/>
</dbReference>
<dbReference type="PROSITE" id="PS50012">
    <property type="entry name" value="RCC1_3"/>
    <property type="match status" value="2"/>
</dbReference>
<gene>
    <name evidence="2" type="ORF">LCPAC202_02520</name>
</gene>
<name>A0A481Z5Z6_9VIRU</name>
<keyword evidence="1" id="KW-0677">Repeat</keyword>
<dbReference type="PANTHER" id="PTHR22870">
    <property type="entry name" value="REGULATOR OF CHROMOSOME CONDENSATION"/>
    <property type="match status" value="1"/>
</dbReference>
<organism evidence="2">
    <name type="scientific">Pithovirus LCPAC202</name>
    <dbReference type="NCBI Taxonomy" id="2506592"/>
    <lineage>
        <taxon>Viruses</taxon>
        <taxon>Pithoviruses</taxon>
    </lineage>
</organism>
<evidence type="ECO:0000256" key="1">
    <source>
        <dbReference type="ARBA" id="ARBA00022737"/>
    </source>
</evidence>
<sequence length="860" mass="96963">MDSPHLIQLINLPISSGYAHYGVIDENGNLSMVGENTHGQLGDGTTSLSREPIRIHFPSKVVSIACRADFTGAVTEDGKAYLWGNLGNLGTDSIEEYITKPRLIEHLKNYHAVKISLNVFFKSGYGVIFRDGSAFLKTNNYINKKMVVLSDIIKIRPGIIDLNLAGDAAFILTKDGKIYTSGAPILPLNSKYLPFSIISEIMIGIDNINQEPTLNPALIPFKKTARQFFARMNKLSVLTVDGELFEINSYGDNGPNTVYMLDSMSPGEEPDRITRGGKVLPKTIIPDLETVLEKSKPLKISIPGRISSISFYGSTAVITENGKLLMWGSNQEGKITGTSVSSTKLVMNAAITKPVEVNIGSKVRHVSVGGIFTLAITESNTVNYWGSARLKQPSKIKLEIPASIPKMYQSLLTFLGSIGREMYISYFIAKSVDLKKLVGFLRVNDSGKTIKGLENIPDVMMEELRKAIEPPHLKFIERKRYSSFPAEETGEGVIPRLKMLQNVTYNRNQISKYIFDMDQNSIALFVLWLMDRHPDECMPLDSKTGKPLILRWTCSVKNHMLIRPNYFTERFKRCAESKSRFTFVDVTLSCINLCDKQCNGAHANFLIYDKKLNEIELFEPHGHQTLFESSDMNLAIKNLFENMTIKGKDSPIKYVSPLDFCPKISFQSSQNAPDDKELGTCFAWSIWYVDFRLSNPDIPRKELINQAMKYLSGPDKGKSLFDDFILRYSRDIQKYIFEVAKVLVDHLFKFEQINGSLYPTRVNTGELVALSSKDIKEEKSLLDFNILGQIMEITDSHKEYPKNKTFKIMLLDGRKVTYIIQDINLETIIPHGQAPFLSTRIIIKEFVQQELLRRMGEISG</sequence>
<proteinExistence type="predicted"/>
<dbReference type="InterPro" id="IPR000408">
    <property type="entry name" value="Reg_chr_condens"/>
</dbReference>
<dbReference type="PANTHER" id="PTHR22870:SF408">
    <property type="entry name" value="OS09G0560450 PROTEIN"/>
    <property type="match status" value="1"/>
</dbReference>
<protein>
    <submittedName>
        <fullName evidence="2">Regulator of chromosome condensation protein</fullName>
    </submittedName>
</protein>
<dbReference type="Gene3D" id="2.130.10.30">
    <property type="entry name" value="Regulator of chromosome condensation 1/beta-lactamase-inhibitor protein II"/>
    <property type="match status" value="2"/>
</dbReference>
<dbReference type="EMBL" id="MK500519">
    <property type="protein sequence ID" value="QBK91278.1"/>
    <property type="molecule type" value="Genomic_DNA"/>
</dbReference>
<dbReference type="Pfam" id="PF00415">
    <property type="entry name" value="RCC1"/>
    <property type="match status" value="1"/>
</dbReference>
<accession>A0A481Z5Z6</accession>
<dbReference type="InterPro" id="IPR009091">
    <property type="entry name" value="RCC1/BLIP-II"/>
</dbReference>
<dbReference type="SUPFAM" id="SSF50985">
    <property type="entry name" value="RCC1/BLIP-II"/>
    <property type="match status" value="1"/>
</dbReference>
<evidence type="ECO:0000313" key="2">
    <source>
        <dbReference type="EMBL" id="QBK91278.1"/>
    </source>
</evidence>
<reference evidence="2" key="1">
    <citation type="journal article" date="2019" name="MBio">
        <title>Virus Genomes from Deep Sea Sediments Expand the Ocean Megavirome and Support Independent Origins of Viral Gigantism.</title>
        <authorList>
            <person name="Backstrom D."/>
            <person name="Yutin N."/>
            <person name="Jorgensen S.L."/>
            <person name="Dharamshi J."/>
            <person name="Homa F."/>
            <person name="Zaremba-Niedwiedzka K."/>
            <person name="Spang A."/>
            <person name="Wolf Y.I."/>
            <person name="Koonin E.V."/>
            <person name="Ettema T.J."/>
        </authorList>
    </citation>
    <scope>NUCLEOTIDE SEQUENCE</scope>
</reference>